<dbReference type="GO" id="GO:0005096">
    <property type="term" value="F:GTPase activator activity"/>
    <property type="evidence" value="ECO:0007669"/>
    <property type="project" value="UniProtKB-KW"/>
</dbReference>
<dbReference type="GO" id="GO:0005634">
    <property type="term" value="C:nucleus"/>
    <property type="evidence" value="ECO:0007669"/>
    <property type="project" value="TreeGrafter"/>
</dbReference>
<dbReference type="Proteomes" id="UP001210925">
    <property type="component" value="Unassembled WGS sequence"/>
</dbReference>
<dbReference type="GO" id="GO:0005829">
    <property type="term" value="C:cytosol"/>
    <property type="evidence" value="ECO:0007669"/>
    <property type="project" value="TreeGrafter"/>
</dbReference>
<evidence type="ECO:0000256" key="1">
    <source>
        <dbReference type="ARBA" id="ARBA00022468"/>
    </source>
</evidence>
<dbReference type="SMART" id="SM00368">
    <property type="entry name" value="LRR_RI"/>
    <property type="match status" value="7"/>
</dbReference>
<organism evidence="4 5">
    <name type="scientific">Boothiomyces macroporosus</name>
    <dbReference type="NCBI Taxonomy" id="261099"/>
    <lineage>
        <taxon>Eukaryota</taxon>
        <taxon>Fungi</taxon>
        <taxon>Fungi incertae sedis</taxon>
        <taxon>Chytridiomycota</taxon>
        <taxon>Chytridiomycota incertae sedis</taxon>
        <taxon>Chytridiomycetes</taxon>
        <taxon>Rhizophydiales</taxon>
        <taxon>Terramycetaceae</taxon>
        <taxon>Boothiomyces</taxon>
    </lineage>
</organism>
<keyword evidence="1" id="KW-0343">GTPase activation</keyword>
<sequence length="585" mass="66356">MSSKLIKHLEKLAEAYYKTEESPDFRNNMQALSFLLSNETRLVVDLEFPLILLALKENKTVTEIEIESFEQEHLVELFVDLLETNTTIKKIILKEFSALDNILNRLDWSLVSFEELEMNGGAFNDEGLQELCSLINPGCSLKKLSLIDCNVTDKDLIYISDLVEAGILHQLALPHNEVGTPGVYHLIEAIKRNPNFTYLDVSNNQIGDAGLRYIGELLKQKNGLKTVNVGGLKEYDNGYQYLADGFTLNNQLEHISLFEAPLFPSFIKGLVIPSLKSLRLDDCGIDDRLALYVAEVIKCTNLVEVDLSRNKFGAGGIYHITEAIKFKKDLVSLDLCGNPIGSEGFKHIGNLLTTSHIRRLILDATKIETQGMINLVKGLNKNQKLESLFLENCDFTKQGIIVLFKALRNNIYLSGLYLYLHDDSLLPHLALSLSDMLKYNQGLRKLSCPLFKDEDYQIIQSGLQINNSLVWVGYADSNYIDDERRFSAINAYHELRPYTDRNLTIQDEKARDILIASRNIMLLDLPAELLPFVFKTIFLQSIAPMLFYKDCKKALLNRNSLGKIVSSVSFSQFNLIEQCIKYNKE</sequence>
<accession>A0AAD5Y6U1</accession>
<proteinExistence type="predicted"/>
<keyword evidence="5" id="KW-1185">Reference proteome</keyword>
<evidence type="ECO:0000256" key="3">
    <source>
        <dbReference type="ARBA" id="ARBA00022737"/>
    </source>
</evidence>
<protein>
    <submittedName>
        <fullName evidence="4">Uncharacterized protein</fullName>
    </submittedName>
</protein>
<dbReference type="GO" id="GO:0048471">
    <property type="term" value="C:perinuclear region of cytoplasm"/>
    <property type="evidence" value="ECO:0007669"/>
    <property type="project" value="TreeGrafter"/>
</dbReference>
<dbReference type="EMBL" id="JADGKB010000076">
    <property type="protein sequence ID" value="KAJ3254897.1"/>
    <property type="molecule type" value="Genomic_DNA"/>
</dbReference>
<keyword evidence="3" id="KW-0677">Repeat</keyword>
<name>A0AAD5Y6U1_9FUNG</name>
<reference evidence="4" key="1">
    <citation type="submission" date="2020-05" db="EMBL/GenBank/DDBJ databases">
        <title>Phylogenomic resolution of chytrid fungi.</title>
        <authorList>
            <person name="Stajich J.E."/>
            <person name="Amses K."/>
            <person name="Simmons R."/>
            <person name="Seto K."/>
            <person name="Myers J."/>
            <person name="Bonds A."/>
            <person name="Quandt C.A."/>
            <person name="Barry K."/>
            <person name="Liu P."/>
            <person name="Grigoriev I."/>
            <person name="Longcore J.E."/>
            <person name="James T.Y."/>
        </authorList>
    </citation>
    <scope>NUCLEOTIDE SEQUENCE</scope>
    <source>
        <strain evidence="4">PLAUS21</strain>
    </source>
</reference>
<comment type="caution">
    <text evidence="4">The sequence shown here is derived from an EMBL/GenBank/DDBJ whole genome shotgun (WGS) entry which is preliminary data.</text>
</comment>
<dbReference type="PANTHER" id="PTHR24113:SF12">
    <property type="entry name" value="RAN GTPASE-ACTIVATING PROTEIN 1"/>
    <property type="match status" value="1"/>
</dbReference>
<dbReference type="GO" id="GO:0006913">
    <property type="term" value="P:nucleocytoplasmic transport"/>
    <property type="evidence" value="ECO:0007669"/>
    <property type="project" value="TreeGrafter"/>
</dbReference>
<dbReference type="InterPro" id="IPR001611">
    <property type="entry name" value="Leu-rich_rpt"/>
</dbReference>
<evidence type="ECO:0000313" key="5">
    <source>
        <dbReference type="Proteomes" id="UP001210925"/>
    </source>
</evidence>
<dbReference type="GO" id="GO:0031267">
    <property type="term" value="F:small GTPase binding"/>
    <property type="evidence" value="ECO:0007669"/>
    <property type="project" value="TreeGrafter"/>
</dbReference>
<dbReference type="AlphaFoldDB" id="A0AAD5Y6U1"/>
<dbReference type="PANTHER" id="PTHR24113">
    <property type="entry name" value="RAN GTPASE-ACTIVATING PROTEIN 1"/>
    <property type="match status" value="1"/>
</dbReference>
<dbReference type="Gene3D" id="3.80.10.10">
    <property type="entry name" value="Ribonuclease Inhibitor"/>
    <property type="match status" value="4"/>
</dbReference>
<evidence type="ECO:0000256" key="2">
    <source>
        <dbReference type="ARBA" id="ARBA00022614"/>
    </source>
</evidence>
<evidence type="ECO:0000313" key="4">
    <source>
        <dbReference type="EMBL" id="KAJ3254897.1"/>
    </source>
</evidence>
<dbReference type="SUPFAM" id="SSF52047">
    <property type="entry name" value="RNI-like"/>
    <property type="match status" value="1"/>
</dbReference>
<keyword evidence="2" id="KW-0433">Leucine-rich repeat</keyword>
<gene>
    <name evidence="4" type="ORF">HK103_006793</name>
</gene>
<dbReference type="InterPro" id="IPR032675">
    <property type="entry name" value="LRR_dom_sf"/>
</dbReference>
<dbReference type="InterPro" id="IPR027038">
    <property type="entry name" value="RanGap"/>
</dbReference>
<dbReference type="Pfam" id="PF13516">
    <property type="entry name" value="LRR_6"/>
    <property type="match status" value="2"/>
</dbReference>